<dbReference type="Proteomes" id="UP000722485">
    <property type="component" value="Unassembled WGS sequence"/>
</dbReference>
<evidence type="ECO:0000313" key="1">
    <source>
        <dbReference type="EMBL" id="KAF7552224.1"/>
    </source>
</evidence>
<protein>
    <submittedName>
        <fullName evidence="1">Uncharacterized protein</fullName>
    </submittedName>
</protein>
<reference evidence="1" key="1">
    <citation type="submission" date="2020-03" db="EMBL/GenBank/DDBJ databases">
        <title>Draft Genome Sequence of Cylindrodendrum hubeiense.</title>
        <authorList>
            <person name="Buettner E."/>
            <person name="Kellner H."/>
        </authorList>
    </citation>
    <scope>NUCLEOTIDE SEQUENCE</scope>
    <source>
        <strain evidence="1">IHI 201604</strain>
    </source>
</reference>
<organism evidence="1 2">
    <name type="scientific">Cylindrodendrum hubeiense</name>
    <dbReference type="NCBI Taxonomy" id="595255"/>
    <lineage>
        <taxon>Eukaryota</taxon>
        <taxon>Fungi</taxon>
        <taxon>Dikarya</taxon>
        <taxon>Ascomycota</taxon>
        <taxon>Pezizomycotina</taxon>
        <taxon>Sordariomycetes</taxon>
        <taxon>Hypocreomycetidae</taxon>
        <taxon>Hypocreales</taxon>
        <taxon>Nectriaceae</taxon>
        <taxon>Cylindrodendrum</taxon>
    </lineage>
</organism>
<name>A0A9P5HCR1_9HYPO</name>
<dbReference type="GO" id="GO:0001228">
    <property type="term" value="F:DNA-binding transcription activator activity, RNA polymerase II-specific"/>
    <property type="evidence" value="ECO:0007669"/>
    <property type="project" value="TreeGrafter"/>
</dbReference>
<dbReference type="AlphaFoldDB" id="A0A9P5HCR1"/>
<dbReference type="InterPro" id="IPR053157">
    <property type="entry name" value="Sterol_Uptake_Regulator"/>
</dbReference>
<accession>A0A9P5HCR1</accession>
<dbReference type="EMBL" id="JAANBB010000064">
    <property type="protein sequence ID" value="KAF7552224.1"/>
    <property type="molecule type" value="Genomic_DNA"/>
</dbReference>
<proteinExistence type="predicted"/>
<gene>
    <name evidence="1" type="ORF">G7Z17_g4481</name>
</gene>
<comment type="caution">
    <text evidence="1">The sequence shown here is derived from an EMBL/GenBank/DDBJ whole genome shotgun (WGS) entry which is preliminary data.</text>
</comment>
<dbReference type="PANTHER" id="PTHR47784">
    <property type="entry name" value="STEROL UPTAKE CONTROL PROTEIN 2"/>
    <property type="match status" value="1"/>
</dbReference>
<evidence type="ECO:0000313" key="2">
    <source>
        <dbReference type="Proteomes" id="UP000722485"/>
    </source>
</evidence>
<keyword evidence="2" id="KW-1185">Reference proteome</keyword>
<dbReference type="OrthoDB" id="3546279at2759"/>
<sequence length="297" mass="33283">MSSTHLPELLDIWSVEVPRLALEYEPLLNALLAFSSHHMARIAKTQDKVNEYLTLRSLYLESTLQKHRQALRDLSKDNADAVSFTTVILTVDAFANLGERQLEPYEPPIQWIQMSRGVGSVCKVALDLIKDDAKAKIRPIIDTMMPFIRMFHSNHAANIATLGHLLIPQDGELIDTDDMQAYETTTSLLGWILGGHKSGEHLKMYGRRLTAFPVLLSDHFITLLERRDPRALVLLAHFFALSSYASEFWWVGAMPYGEICAIQGLLSPEWQGMIAEPLQVARAQAQAPGRAEQGLPA</sequence>
<dbReference type="PANTHER" id="PTHR47784:SF5">
    <property type="entry name" value="STEROL UPTAKE CONTROL PROTEIN 2"/>
    <property type="match status" value="1"/>
</dbReference>